<feature type="domain" description="RING-type" evidence="7">
    <location>
        <begin position="59"/>
        <end position="107"/>
    </location>
</feature>
<dbReference type="PANTHER" id="PTHR11685">
    <property type="entry name" value="RBR FAMILY RING FINGER AND IBR DOMAIN-CONTAINING"/>
    <property type="match status" value="1"/>
</dbReference>
<evidence type="ECO:0000256" key="1">
    <source>
        <dbReference type="ARBA" id="ARBA00003976"/>
    </source>
</evidence>
<dbReference type="GO" id="GO:0016567">
    <property type="term" value="P:protein ubiquitination"/>
    <property type="evidence" value="ECO:0007669"/>
    <property type="project" value="InterPro"/>
</dbReference>
<dbReference type="Gene3D" id="3.30.40.10">
    <property type="entry name" value="Zinc/RING finger domain, C3HC4 (zinc finger)"/>
    <property type="match status" value="1"/>
</dbReference>
<keyword evidence="4 6" id="KW-0863">Zinc-finger</keyword>
<evidence type="ECO:0000256" key="4">
    <source>
        <dbReference type="ARBA" id="ARBA00022771"/>
    </source>
</evidence>
<comment type="similarity">
    <text evidence="2">Belongs to the RBR family. Ariadne subfamily.</text>
</comment>
<dbReference type="EMBL" id="SDMP01000012">
    <property type="protein sequence ID" value="RYR24352.1"/>
    <property type="molecule type" value="Genomic_DNA"/>
</dbReference>
<dbReference type="GO" id="GO:0004842">
    <property type="term" value="F:ubiquitin-protein transferase activity"/>
    <property type="evidence" value="ECO:0007669"/>
    <property type="project" value="InterPro"/>
</dbReference>
<name>A0A445ADE6_ARAHY</name>
<evidence type="ECO:0000313" key="9">
    <source>
        <dbReference type="Proteomes" id="UP000289738"/>
    </source>
</evidence>
<reference evidence="8 9" key="1">
    <citation type="submission" date="2019-01" db="EMBL/GenBank/DDBJ databases">
        <title>Sequencing of cultivated peanut Arachis hypogaea provides insights into genome evolution and oil improvement.</title>
        <authorList>
            <person name="Chen X."/>
        </authorList>
    </citation>
    <scope>NUCLEOTIDE SEQUENCE [LARGE SCALE GENOMIC DNA]</scope>
    <source>
        <strain evidence="9">cv. Fuhuasheng</strain>
        <tissue evidence="8">Leaves</tissue>
    </source>
</reference>
<evidence type="ECO:0000256" key="5">
    <source>
        <dbReference type="ARBA" id="ARBA00022833"/>
    </source>
</evidence>
<comment type="function">
    <text evidence="1">Might act as an E3 ubiquitin-protein ligase, or as part of E3 complex, which accepts ubiquitin from specific E2 ubiquitin-conjugating enzymes and then transfers it to substrates.</text>
</comment>
<evidence type="ECO:0000256" key="2">
    <source>
        <dbReference type="ARBA" id="ARBA00005884"/>
    </source>
</evidence>
<dbReference type="InterPro" id="IPR013083">
    <property type="entry name" value="Znf_RING/FYVE/PHD"/>
</dbReference>
<dbReference type="InterPro" id="IPR018957">
    <property type="entry name" value="Znf_C3HC4_RING-type"/>
</dbReference>
<proteinExistence type="inferred from homology"/>
<evidence type="ECO:0000313" key="8">
    <source>
        <dbReference type="EMBL" id="RYR24352.1"/>
    </source>
</evidence>
<dbReference type="PROSITE" id="PS00518">
    <property type="entry name" value="ZF_RING_1"/>
    <property type="match status" value="1"/>
</dbReference>
<dbReference type="SUPFAM" id="SSF57850">
    <property type="entry name" value="RING/U-box"/>
    <property type="match status" value="1"/>
</dbReference>
<evidence type="ECO:0000259" key="7">
    <source>
        <dbReference type="PROSITE" id="PS50089"/>
    </source>
</evidence>
<dbReference type="Pfam" id="PF00097">
    <property type="entry name" value="zf-C3HC4"/>
    <property type="match status" value="1"/>
</dbReference>
<accession>A0A445ADE6</accession>
<keyword evidence="3" id="KW-0479">Metal-binding</keyword>
<dbReference type="Proteomes" id="UP000289738">
    <property type="component" value="Chromosome B02"/>
</dbReference>
<dbReference type="InterPro" id="IPR031127">
    <property type="entry name" value="E3_UB_ligase_RBR"/>
</dbReference>
<evidence type="ECO:0000256" key="6">
    <source>
        <dbReference type="PROSITE-ProRule" id="PRU00175"/>
    </source>
</evidence>
<evidence type="ECO:0000256" key="3">
    <source>
        <dbReference type="ARBA" id="ARBA00022723"/>
    </source>
</evidence>
<comment type="caution">
    <text evidence="8">The sequence shown here is derived from an EMBL/GenBank/DDBJ whole genome shotgun (WGS) entry which is preliminary data.</text>
</comment>
<dbReference type="GO" id="GO:0008270">
    <property type="term" value="F:zinc ion binding"/>
    <property type="evidence" value="ECO:0007669"/>
    <property type="project" value="UniProtKB-KW"/>
</dbReference>
<keyword evidence="9" id="KW-1185">Reference proteome</keyword>
<dbReference type="AlphaFoldDB" id="A0A445ADE6"/>
<keyword evidence="5" id="KW-0862">Zinc</keyword>
<gene>
    <name evidence="8" type="ORF">Ahy_B02g057852</name>
</gene>
<dbReference type="InterPro" id="IPR001841">
    <property type="entry name" value="Znf_RING"/>
</dbReference>
<dbReference type="PROSITE" id="PS50089">
    <property type="entry name" value="ZF_RING_2"/>
    <property type="match status" value="1"/>
</dbReference>
<organism evidence="8 9">
    <name type="scientific">Arachis hypogaea</name>
    <name type="common">Peanut</name>
    <dbReference type="NCBI Taxonomy" id="3818"/>
    <lineage>
        <taxon>Eukaryota</taxon>
        <taxon>Viridiplantae</taxon>
        <taxon>Streptophyta</taxon>
        <taxon>Embryophyta</taxon>
        <taxon>Tracheophyta</taxon>
        <taxon>Spermatophyta</taxon>
        <taxon>Magnoliopsida</taxon>
        <taxon>eudicotyledons</taxon>
        <taxon>Gunneridae</taxon>
        <taxon>Pentapetalae</taxon>
        <taxon>rosids</taxon>
        <taxon>fabids</taxon>
        <taxon>Fabales</taxon>
        <taxon>Fabaceae</taxon>
        <taxon>Papilionoideae</taxon>
        <taxon>50 kb inversion clade</taxon>
        <taxon>dalbergioids sensu lato</taxon>
        <taxon>Dalbergieae</taxon>
        <taxon>Pterocarpus clade</taxon>
        <taxon>Arachis</taxon>
    </lineage>
</organism>
<dbReference type="InterPro" id="IPR017907">
    <property type="entry name" value="Znf_RING_CS"/>
</dbReference>
<sequence length="182" mass="21239">MVKMMKPHNKGIELSRCYDFKPSSRMALSIDGNNHNINNEDPKVKMMKLQKNGIELPFCGICCDFKPSWEMFETLKCGHNFCRFCMHEYVASCLRSNIMIVPCPDSKCKVKYGPEHFCSLLPFEVLKRWQKVIKDCNTPILDKQLDKNPIHVADDEENNDVKEDAIVVIESDDDDAWWNEMW</sequence>
<protein>
    <recommendedName>
        <fullName evidence="7">RING-type domain-containing protein</fullName>
    </recommendedName>
</protein>